<sequence length="316" mass="37491">MRKNGERIYPCIYIGCDSKFNRPYRLEQHLLSHLNIKPFPCPWEKCQKGYSNKSHLNRHISSAHENVSTNIVYRCSQCLKRYSNRQNLKKHIKLKHVINNTFVCDICNVQCKKKHQLNSHMYLHNGVKAFSCEICTKEFVSLHEKKRHMRGHKTYTCEHCSITFNHWSKYQRHKKSEHDVKEYICNECGKKYKQRSYIIRHLKTHFGGQLVRKFSCPYSNCYRRYSRNSNLTQHIFTKHKNIKHLCNICHIGLSSKAKLNEHLKHHTEGNHMKKEHKSLPTGRKERKDKDSMKISTALKLAGIKKLEEKSNASCDE</sequence>
<dbReference type="InterPro" id="IPR036236">
    <property type="entry name" value="Znf_C2H2_sf"/>
</dbReference>
<keyword evidence="11" id="KW-1185">Reference proteome</keyword>
<keyword evidence="6" id="KW-0539">Nucleus</keyword>
<organism evidence="10 11">
    <name type="scientific">Iphiclides podalirius</name>
    <name type="common">scarce swallowtail</name>
    <dbReference type="NCBI Taxonomy" id="110791"/>
    <lineage>
        <taxon>Eukaryota</taxon>
        <taxon>Metazoa</taxon>
        <taxon>Ecdysozoa</taxon>
        <taxon>Arthropoda</taxon>
        <taxon>Hexapoda</taxon>
        <taxon>Insecta</taxon>
        <taxon>Pterygota</taxon>
        <taxon>Neoptera</taxon>
        <taxon>Endopterygota</taxon>
        <taxon>Lepidoptera</taxon>
        <taxon>Glossata</taxon>
        <taxon>Ditrysia</taxon>
        <taxon>Papilionoidea</taxon>
        <taxon>Papilionidae</taxon>
        <taxon>Papilioninae</taxon>
        <taxon>Iphiclides</taxon>
    </lineage>
</organism>
<proteinExistence type="predicted"/>
<keyword evidence="4 7" id="KW-0863">Zinc-finger</keyword>
<gene>
    <name evidence="10" type="ORF">IPOD504_LOCUS12330</name>
</gene>
<feature type="domain" description="C2H2-type" evidence="9">
    <location>
        <begin position="73"/>
        <end position="101"/>
    </location>
</feature>
<feature type="domain" description="C2H2-type" evidence="9">
    <location>
        <begin position="155"/>
        <end position="183"/>
    </location>
</feature>
<dbReference type="InterPro" id="IPR050331">
    <property type="entry name" value="Zinc_finger"/>
</dbReference>
<dbReference type="EMBL" id="OW152815">
    <property type="protein sequence ID" value="CAH2062987.1"/>
    <property type="molecule type" value="Genomic_DNA"/>
</dbReference>
<evidence type="ECO:0000256" key="5">
    <source>
        <dbReference type="ARBA" id="ARBA00022833"/>
    </source>
</evidence>
<feature type="domain" description="C2H2-type" evidence="9">
    <location>
        <begin position="130"/>
        <end position="152"/>
    </location>
</feature>
<dbReference type="InterPro" id="IPR013087">
    <property type="entry name" value="Znf_C2H2_type"/>
</dbReference>
<evidence type="ECO:0000256" key="3">
    <source>
        <dbReference type="ARBA" id="ARBA00022737"/>
    </source>
</evidence>
<dbReference type="PROSITE" id="PS50157">
    <property type="entry name" value="ZINC_FINGER_C2H2_2"/>
    <property type="match status" value="8"/>
</dbReference>
<feature type="domain" description="C2H2-type" evidence="9">
    <location>
        <begin position="214"/>
        <end position="244"/>
    </location>
</feature>
<feature type="domain" description="C2H2-type" evidence="9">
    <location>
        <begin position="102"/>
        <end position="129"/>
    </location>
</feature>
<feature type="domain" description="C2H2-type" evidence="9">
    <location>
        <begin position="9"/>
        <end position="38"/>
    </location>
</feature>
<feature type="domain" description="C2H2-type" evidence="9">
    <location>
        <begin position="39"/>
        <end position="69"/>
    </location>
</feature>
<accession>A0ABN8IPE8</accession>
<feature type="region of interest" description="Disordered" evidence="8">
    <location>
        <begin position="265"/>
        <end position="293"/>
    </location>
</feature>
<name>A0ABN8IPE8_9NEOP</name>
<dbReference type="Proteomes" id="UP000837857">
    <property type="component" value="Chromosome 3"/>
</dbReference>
<dbReference type="PROSITE" id="PS00028">
    <property type="entry name" value="ZINC_FINGER_C2H2_1"/>
    <property type="match status" value="7"/>
</dbReference>
<evidence type="ECO:0000313" key="11">
    <source>
        <dbReference type="Proteomes" id="UP000837857"/>
    </source>
</evidence>
<dbReference type="SMART" id="SM00355">
    <property type="entry name" value="ZnF_C2H2"/>
    <property type="match status" value="9"/>
</dbReference>
<feature type="domain" description="C2H2-type" evidence="9">
    <location>
        <begin position="183"/>
        <end position="210"/>
    </location>
</feature>
<feature type="compositionally biased region" description="Basic and acidic residues" evidence="8">
    <location>
        <begin position="282"/>
        <end position="292"/>
    </location>
</feature>
<protein>
    <recommendedName>
        <fullName evidence="9">C2H2-type domain-containing protein</fullName>
    </recommendedName>
</protein>
<keyword evidence="2" id="KW-0479">Metal-binding</keyword>
<evidence type="ECO:0000256" key="8">
    <source>
        <dbReference type="SAM" id="MobiDB-lite"/>
    </source>
</evidence>
<keyword evidence="5" id="KW-0862">Zinc</keyword>
<evidence type="ECO:0000256" key="4">
    <source>
        <dbReference type="ARBA" id="ARBA00022771"/>
    </source>
</evidence>
<dbReference type="Gene3D" id="3.30.160.60">
    <property type="entry name" value="Classic Zinc Finger"/>
    <property type="match status" value="6"/>
</dbReference>
<comment type="subcellular location">
    <subcellularLocation>
        <location evidence="1">Nucleus</location>
    </subcellularLocation>
</comment>
<evidence type="ECO:0000256" key="6">
    <source>
        <dbReference type="ARBA" id="ARBA00023242"/>
    </source>
</evidence>
<evidence type="ECO:0000256" key="2">
    <source>
        <dbReference type="ARBA" id="ARBA00022723"/>
    </source>
</evidence>
<evidence type="ECO:0000256" key="1">
    <source>
        <dbReference type="ARBA" id="ARBA00004123"/>
    </source>
</evidence>
<dbReference type="Pfam" id="PF12874">
    <property type="entry name" value="zf-met"/>
    <property type="match status" value="1"/>
</dbReference>
<reference evidence="10" key="1">
    <citation type="submission" date="2022-03" db="EMBL/GenBank/DDBJ databases">
        <authorList>
            <person name="Martin H S."/>
        </authorList>
    </citation>
    <scope>NUCLEOTIDE SEQUENCE</scope>
</reference>
<evidence type="ECO:0000313" key="10">
    <source>
        <dbReference type="EMBL" id="CAH2062987.1"/>
    </source>
</evidence>
<dbReference type="PANTHER" id="PTHR16515">
    <property type="entry name" value="PR DOMAIN ZINC FINGER PROTEIN"/>
    <property type="match status" value="1"/>
</dbReference>
<feature type="non-terminal residue" evidence="10">
    <location>
        <position position="1"/>
    </location>
</feature>
<dbReference type="SUPFAM" id="SSF57667">
    <property type="entry name" value="beta-beta-alpha zinc fingers"/>
    <property type="match status" value="5"/>
</dbReference>
<keyword evidence="3" id="KW-0677">Repeat</keyword>
<dbReference type="PANTHER" id="PTHR16515:SF66">
    <property type="entry name" value="C2H2-TYPE DOMAIN-CONTAINING PROTEIN"/>
    <property type="match status" value="1"/>
</dbReference>
<dbReference type="Pfam" id="PF00096">
    <property type="entry name" value="zf-C2H2"/>
    <property type="match status" value="5"/>
</dbReference>
<evidence type="ECO:0000256" key="7">
    <source>
        <dbReference type="PROSITE-ProRule" id="PRU00042"/>
    </source>
</evidence>
<evidence type="ECO:0000259" key="9">
    <source>
        <dbReference type="PROSITE" id="PS50157"/>
    </source>
</evidence>